<dbReference type="InterPro" id="IPR003675">
    <property type="entry name" value="Rce1/LyrA-like_dom"/>
</dbReference>
<keyword evidence="4" id="KW-1185">Reference proteome</keyword>
<organism evidence="3 4">
    <name type="scientific">Rubripirellula reticaptiva</name>
    <dbReference type="NCBI Taxonomy" id="2528013"/>
    <lineage>
        <taxon>Bacteria</taxon>
        <taxon>Pseudomonadati</taxon>
        <taxon>Planctomycetota</taxon>
        <taxon>Planctomycetia</taxon>
        <taxon>Pirellulales</taxon>
        <taxon>Pirellulaceae</taxon>
        <taxon>Rubripirellula</taxon>
    </lineage>
</organism>
<dbReference type="OrthoDB" id="258511at2"/>
<dbReference type="EMBL" id="SJPX01000005">
    <property type="protein sequence ID" value="TWU47855.1"/>
    <property type="molecule type" value="Genomic_DNA"/>
</dbReference>
<feature type="domain" description="CAAX prenyl protease 2/Lysostaphin resistance protein A-like" evidence="2">
    <location>
        <begin position="182"/>
        <end position="281"/>
    </location>
</feature>
<feature type="transmembrane region" description="Helical" evidence="1">
    <location>
        <begin position="6"/>
        <end position="24"/>
    </location>
</feature>
<feature type="transmembrane region" description="Helical" evidence="1">
    <location>
        <begin position="139"/>
        <end position="162"/>
    </location>
</feature>
<evidence type="ECO:0000259" key="2">
    <source>
        <dbReference type="Pfam" id="PF02517"/>
    </source>
</evidence>
<dbReference type="Pfam" id="PF02517">
    <property type="entry name" value="Rce1-like"/>
    <property type="match status" value="1"/>
</dbReference>
<dbReference type="GO" id="GO:0004175">
    <property type="term" value="F:endopeptidase activity"/>
    <property type="evidence" value="ECO:0007669"/>
    <property type="project" value="UniProtKB-ARBA"/>
</dbReference>
<keyword evidence="3" id="KW-0378">Hydrolase</keyword>
<feature type="transmembrane region" description="Helical" evidence="1">
    <location>
        <begin position="96"/>
        <end position="118"/>
    </location>
</feature>
<proteinExistence type="predicted"/>
<keyword evidence="1" id="KW-1133">Transmembrane helix</keyword>
<dbReference type="GO" id="GO:0080120">
    <property type="term" value="P:CAAX-box protein maturation"/>
    <property type="evidence" value="ECO:0007669"/>
    <property type="project" value="UniProtKB-ARBA"/>
</dbReference>
<accession>A0A5C6EHD3</accession>
<reference evidence="3 4" key="1">
    <citation type="submission" date="2019-02" db="EMBL/GenBank/DDBJ databases">
        <title>Deep-cultivation of Planctomycetes and their phenomic and genomic characterization uncovers novel biology.</title>
        <authorList>
            <person name="Wiegand S."/>
            <person name="Jogler M."/>
            <person name="Boedeker C."/>
            <person name="Pinto D."/>
            <person name="Vollmers J."/>
            <person name="Rivas-Marin E."/>
            <person name="Kohn T."/>
            <person name="Peeters S.H."/>
            <person name="Heuer A."/>
            <person name="Rast P."/>
            <person name="Oberbeckmann S."/>
            <person name="Bunk B."/>
            <person name="Jeske O."/>
            <person name="Meyerdierks A."/>
            <person name="Storesund J.E."/>
            <person name="Kallscheuer N."/>
            <person name="Luecker S."/>
            <person name="Lage O.M."/>
            <person name="Pohl T."/>
            <person name="Merkel B.J."/>
            <person name="Hornburger P."/>
            <person name="Mueller R.-W."/>
            <person name="Bruemmer F."/>
            <person name="Labrenz M."/>
            <person name="Spormann A.M."/>
            <person name="Op Den Camp H."/>
            <person name="Overmann J."/>
            <person name="Amann R."/>
            <person name="Jetten M.S.M."/>
            <person name="Mascher T."/>
            <person name="Medema M.H."/>
            <person name="Devos D.P."/>
            <person name="Kaster A.-K."/>
            <person name="Ovreas L."/>
            <person name="Rohde M."/>
            <person name="Galperin M.Y."/>
            <person name="Jogler C."/>
        </authorList>
    </citation>
    <scope>NUCLEOTIDE SEQUENCE [LARGE SCALE GENOMIC DNA]</scope>
    <source>
        <strain evidence="3 4">Poly59</strain>
    </source>
</reference>
<feature type="transmembrane region" description="Helical" evidence="1">
    <location>
        <begin position="60"/>
        <end position="84"/>
    </location>
</feature>
<dbReference type="PANTHER" id="PTHR43592:SF15">
    <property type="entry name" value="CAAX AMINO TERMINAL PROTEASE FAMILY PROTEIN"/>
    <property type="match status" value="1"/>
</dbReference>
<name>A0A5C6EHD3_9BACT</name>
<keyword evidence="1" id="KW-0472">Membrane</keyword>
<dbReference type="RefSeq" id="WP_146536303.1">
    <property type="nucleotide sequence ID" value="NZ_SJPX01000005.1"/>
</dbReference>
<dbReference type="GO" id="GO:0006508">
    <property type="term" value="P:proteolysis"/>
    <property type="evidence" value="ECO:0007669"/>
    <property type="project" value="UniProtKB-KW"/>
</dbReference>
<sequence>MEDPPIALIMLNLMVLTAMAYSFIQWTRLLIVHRSDLRSLPSVMVPAQKRERPFWHPGDALLMFGSTQVIAGVTVAILLLAGIVTRADDENTAKGTMTLIAATLAAGMVAALITLAWLRVRDRNAIDKLSLRLSDADGVLGLKASVMILPPVLVMSALASLLVKYDHPVLTSMSGLNDPLKFSLIFIGTAIITPFVEELMFRVLLQGGLERLLDPVVDPVTGWQPKSYAPIFITSIVFASMHIGQGAAPIPLFFLSLGLGYLYRQTGNITAPMVVHMVLNGTTITMEGFRVMTS</sequence>
<dbReference type="AlphaFoldDB" id="A0A5C6EHD3"/>
<keyword evidence="1" id="KW-0812">Transmembrane</keyword>
<keyword evidence="3" id="KW-0645">Protease</keyword>
<dbReference type="PANTHER" id="PTHR43592">
    <property type="entry name" value="CAAX AMINO TERMINAL PROTEASE"/>
    <property type="match status" value="1"/>
</dbReference>
<protein>
    <submittedName>
        <fullName evidence="3">CAAX amino terminal protease self-immunity</fullName>
    </submittedName>
</protein>
<evidence type="ECO:0000256" key="1">
    <source>
        <dbReference type="SAM" id="Phobius"/>
    </source>
</evidence>
<gene>
    <name evidence="3" type="ORF">Poly59_46970</name>
</gene>
<dbReference type="Proteomes" id="UP000317977">
    <property type="component" value="Unassembled WGS sequence"/>
</dbReference>
<comment type="caution">
    <text evidence="3">The sequence shown here is derived from an EMBL/GenBank/DDBJ whole genome shotgun (WGS) entry which is preliminary data.</text>
</comment>
<evidence type="ECO:0000313" key="4">
    <source>
        <dbReference type="Proteomes" id="UP000317977"/>
    </source>
</evidence>
<evidence type="ECO:0000313" key="3">
    <source>
        <dbReference type="EMBL" id="TWU47855.1"/>
    </source>
</evidence>
<feature type="transmembrane region" description="Helical" evidence="1">
    <location>
        <begin position="182"/>
        <end position="205"/>
    </location>
</feature>